<comment type="caution">
    <text evidence="7">The sequence shown here is derived from an EMBL/GenBank/DDBJ whole genome shotgun (WGS) entry which is preliminary data.</text>
</comment>
<name>A0A645EB22_9ZZZZ</name>
<keyword evidence="4 7" id="KW-0689">Ribosomal protein</keyword>
<organism evidence="7">
    <name type="scientific">bioreactor metagenome</name>
    <dbReference type="NCBI Taxonomy" id="1076179"/>
    <lineage>
        <taxon>unclassified sequences</taxon>
        <taxon>metagenomes</taxon>
        <taxon>ecological metagenomes</taxon>
    </lineage>
</organism>
<evidence type="ECO:0000256" key="3">
    <source>
        <dbReference type="ARBA" id="ARBA00022884"/>
    </source>
</evidence>
<gene>
    <name evidence="7" type="primary">rpmE_26</name>
    <name evidence="7" type="ORF">SDC9_145032</name>
</gene>
<dbReference type="InterPro" id="IPR027491">
    <property type="entry name" value="Ribosomal_bL31_A"/>
</dbReference>
<dbReference type="EMBL" id="VSSQ01044066">
    <property type="protein sequence ID" value="MPM97852.1"/>
    <property type="molecule type" value="Genomic_DNA"/>
</dbReference>
<dbReference type="PROSITE" id="PS01143">
    <property type="entry name" value="RIBOSOMAL_L31"/>
    <property type="match status" value="1"/>
</dbReference>
<dbReference type="GO" id="GO:0005840">
    <property type="term" value="C:ribosome"/>
    <property type="evidence" value="ECO:0007669"/>
    <property type="project" value="UniProtKB-KW"/>
</dbReference>
<dbReference type="PANTHER" id="PTHR33280">
    <property type="entry name" value="50S RIBOSOMAL PROTEIN L31, CHLOROPLASTIC"/>
    <property type="match status" value="1"/>
</dbReference>
<dbReference type="Gene3D" id="4.10.830.30">
    <property type="entry name" value="Ribosomal protein L31"/>
    <property type="match status" value="1"/>
</dbReference>
<dbReference type="Pfam" id="PF01197">
    <property type="entry name" value="Ribosomal_L31"/>
    <property type="match status" value="1"/>
</dbReference>
<accession>A0A645EB22</accession>
<dbReference type="GO" id="GO:0019843">
    <property type="term" value="F:rRNA binding"/>
    <property type="evidence" value="ECO:0007669"/>
    <property type="project" value="UniProtKB-KW"/>
</dbReference>
<dbReference type="InterPro" id="IPR042105">
    <property type="entry name" value="Ribosomal_bL31_sf"/>
</dbReference>
<keyword evidence="2" id="KW-0699">rRNA-binding</keyword>
<evidence type="ECO:0000256" key="6">
    <source>
        <dbReference type="ARBA" id="ARBA00035687"/>
    </source>
</evidence>
<dbReference type="NCBIfam" id="TIGR00105">
    <property type="entry name" value="L31"/>
    <property type="match status" value="1"/>
</dbReference>
<proteinExistence type="inferred from homology"/>
<dbReference type="InterPro" id="IPR002150">
    <property type="entry name" value="Ribosomal_bL31"/>
</dbReference>
<evidence type="ECO:0000256" key="4">
    <source>
        <dbReference type="ARBA" id="ARBA00022980"/>
    </source>
</evidence>
<dbReference type="GO" id="GO:0006412">
    <property type="term" value="P:translation"/>
    <property type="evidence" value="ECO:0007669"/>
    <property type="project" value="InterPro"/>
</dbReference>
<reference evidence="7" key="1">
    <citation type="submission" date="2019-08" db="EMBL/GenBank/DDBJ databases">
        <authorList>
            <person name="Kucharzyk K."/>
            <person name="Murdoch R.W."/>
            <person name="Higgins S."/>
            <person name="Loffler F."/>
        </authorList>
    </citation>
    <scope>NUCLEOTIDE SEQUENCE</scope>
</reference>
<dbReference type="NCBIfam" id="NF001809">
    <property type="entry name" value="PRK00528.1"/>
    <property type="match status" value="1"/>
</dbReference>
<dbReference type="PANTHER" id="PTHR33280:SF1">
    <property type="entry name" value="LARGE RIBOSOMAL SUBUNIT PROTEIN BL31C"/>
    <property type="match status" value="1"/>
</dbReference>
<evidence type="ECO:0000256" key="1">
    <source>
        <dbReference type="ARBA" id="ARBA00009296"/>
    </source>
</evidence>
<protein>
    <recommendedName>
        <fullName evidence="6">Large ribosomal subunit protein bL31</fullName>
    </recommendedName>
</protein>
<dbReference type="HAMAP" id="MF_00501">
    <property type="entry name" value="Ribosomal_bL31_1"/>
    <property type="match status" value="1"/>
</dbReference>
<dbReference type="GO" id="GO:1990904">
    <property type="term" value="C:ribonucleoprotein complex"/>
    <property type="evidence" value="ECO:0007669"/>
    <property type="project" value="UniProtKB-KW"/>
</dbReference>
<comment type="similarity">
    <text evidence="1">Belongs to the bacterial ribosomal protein bL31 family. Type A subfamily.</text>
</comment>
<dbReference type="InterPro" id="IPR034704">
    <property type="entry name" value="Ribosomal_bL28/bL31-like_sf"/>
</dbReference>
<evidence type="ECO:0000256" key="2">
    <source>
        <dbReference type="ARBA" id="ARBA00022730"/>
    </source>
</evidence>
<evidence type="ECO:0000313" key="7">
    <source>
        <dbReference type="EMBL" id="MPM97852.1"/>
    </source>
</evidence>
<sequence length="82" mass="9322">MVARHESEMQRKRGDLLMKKDIHPAYGESIVRCACGETFTTGSVKGELKVEICSKCHPFYTGRQKLVDSGGRVDRFKKRYGI</sequence>
<dbReference type="NCBIfam" id="NF000612">
    <property type="entry name" value="PRK00019.1"/>
    <property type="match status" value="1"/>
</dbReference>
<keyword evidence="3" id="KW-0694">RNA-binding</keyword>
<dbReference type="SUPFAM" id="SSF143800">
    <property type="entry name" value="L28p-like"/>
    <property type="match status" value="1"/>
</dbReference>
<dbReference type="AlphaFoldDB" id="A0A645EB22"/>
<dbReference type="GO" id="GO:0003735">
    <property type="term" value="F:structural constituent of ribosome"/>
    <property type="evidence" value="ECO:0007669"/>
    <property type="project" value="InterPro"/>
</dbReference>
<keyword evidence="5" id="KW-0687">Ribonucleoprotein</keyword>
<evidence type="ECO:0000256" key="5">
    <source>
        <dbReference type="ARBA" id="ARBA00023274"/>
    </source>
</evidence>
<dbReference type="PRINTS" id="PR01249">
    <property type="entry name" value="RIBOSOMALL31"/>
</dbReference>